<keyword evidence="1" id="KW-0193">Cuticle</keyword>
<gene>
    <name evidence="3" type="ORF">CLUMA_CG013345</name>
</gene>
<accession>A0A1J1IIL5</accession>
<dbReference type="PROSITE" id="PS51155">
    <property type="entry name" value="CHIT_BIND_RR_2"/>
    <property type="match status" value="1"/>
</dbReference>
<dbReference type="OrthoDB" id="8021718at2759"/>
<dbReference type="Pfam" id="PF00379">
    <property type="entry name" value="Chitin_bind_4"/>
    <property type="match status" value="1"/>
</dbReference>
<protein>
    <submittedName>
        <fullName evidence="3">CLUMA_CG013345, isoform A</fullName>
    </submittedName>
</protein>
<dbReference type="Proteomes" id="UP000183832">
    <property type="component" value="Unassembled WGS sequence"/>
</dbReference>
<dbReference type="GO" id="GO:0042302">
    <property type="term" value="F:structural constituent of cuticle"/>
    <property type="evidence" value="ECO:0007669"/>
    <property type="project" value="UniProtKB-UniRule"/>
</dbReference>
<proteinExistence type="predicted"/>
<organism evidence="3 4">
    <name type="scientific">Clunio marinus</name>
    <dbReference type="NCBI Taxonomy" id="568069"/>
    <lineage>
        <taxon>Eukaryota</taxon>
        <taxon>Metazoa</taxon>
        <taxon>Ecdysozoa</taxon>
        <taxon>Arthropoda</taxon>
        <taxon>Hexapoda</taxon>
        <taxon>Insecta</taxon>
        <taxon>Pterygota</taxon>
        <taxon>Neoptera</taxon>
        <taxon>Endopterygota</taxon>
        <taxon>Diptera</taxon>
        <taxon>Nematocera</taxon>
        <taxon>Chironomoidea</taxon>
        <taxon>Chironomidae</taxon>
        <taxon>Clunio</taxon>
    </lineage>
</organism>
<feature type="compositionally biased region" description="Basic and acidic residues" evidence="2">
    <location>
        <begin position="543"/>
        <end position="556"/>
    </location>
</feature>
<evidence type="ECO:0000313" key="3">
    <source>
        <dbReference type="EMBL" id="CRL00059.1"/>
    </source>
</evidence>
<evidence type="ECO:0000313" key="4">
    <source>
        <dbReference type="Proteomes" id="UP000183832"/>
    </source>
</evidence>
<evidence type="ECO:0000256" key="1">
    <source>
        <dbReference type="PROSITE-ProRule" id="PRU00497"/>
    </source>
</evidence>
<dbReference type="AlphaFoldDB" id="A0A1J1IIL5"/>
<feature type="region of interest" description="Disordered" evidence="2">
    <location>
        <begin position="527"/>
        <end position="556"/>
    </location>
</feature>
<name>A0A1J1IIL5_9DIPT</name>
<keyword evidence="4" id="KW-1185">Reference proteome</keyword>
<reference evidence="3 4" key="1">
    <citation type="submission" date="2015-04" db="EMBL/GenBank/DDBJ databases">
        <authorList>
            <person name="Syromyatnikov M.Y."/>
            <person name="Popov V.N."/>
        </authorList>
    </citation>
    <scope>NUCLEOTIDE SEQUENCE [LARGE SCALE GENOMIC DNA]</scope>
</reference>
<dbReference type="EMBL" id="CVRI01000054">
    <property type="protein sequence ID" value="CRL00059.1"/>
    <property type="molecule type" value="Genomic_DNA"/>
</dbReference>
<evidence type="ECO:0000256" key="2">
    <source>
        <dbReference type="SAM" id="MobiDB-lite"/>
    </source>
</evidence>
<sequence>MTLSVSQNIININRIFKKVSVLRNNLKHSGVCERLLNVKLFNINLVNVTDMIQRLVFGLLLVNYATCRTSRSFRDFPETARLSQAQYPSYNIISPNGPGTYAFGYEIEDPATGNVQFRDEEKLRNGTVRGSYGVLLPDDTLHITRYIADRFGYRASSDTKKIKSPLKLELQLQPSFAPKPYPLVQQNIAPTHMINLPSNQNPNLPESVSSPNNPTDYQQDNVLLNPNFYKYHDALSDEQNANAIYQQQLMQAQLSPYGFLRQSSFSQQNRPTNTWYGNNNYQNDQTQGPVMSFLSNLAMNNPLANFFNSFQQQPQNVAAQNDQYQTQNQNPIQTLITNLNPFNLFSNNNRPQSMSVQSDYISPTSSPSNVMLSGNIDSSVFSNGNLPNYMYPTNSNSNYMTPTYGTGVVSAYNQYPNYNSPNMYNLNANHGQFPINRPYNGYQVGPAPINVRPNSYLSQTQAYPYVYSNQNSYRPIVSAPITPNPNIVYTKKTNTKSQKKKNKDKVDVDDTESDWFQDFLDKRKEASLSLSGSKQTTTKKMKSKDDNTSDFDDYFR</sequence>
<dbReference type="InterPro" id="IPR000618">
    <property type="entry name" value="Insect_cuticle"/>
</dbReference>